<evidence type="ECO:0000313" key="3">
    <source>
        <dbReference type="EMBL" id="OWJ54973.1"/>
    </source>
</evidence>
<organism evidence="3 4">
    <name type="scientific">Pyrodictium delaneyi</name>
    <dbReference type="NCBI Taxonomy" id="1273541"/>
    <lineage>
        <taxon>Archaea</taxon>
        <taxon>Thermoproteota</taxon>
        <taxon>Thermoprotei</taxon>
        <taxon>Desulfurococcales</taxon>
        <taxon>Pyrodictiaceae</taxon>
        <taxon>Pyrodictium</taxon>
    </lineage>
</organism>
<comment type="similarity">
    <text evidence="1">Belongs to the arsA ATPase family.</text>
</comment>
<dbReference type="Pfam" id="PF02374">
    <property type="entry name" value="ArsA_ATPase"/>
    <property type="match status" value="1"/>
</dbReference>
<dbReference type="NCBIfam" id="TIGR00345">
    <property type="entry name" value="GET3_arsA_TRC40"/>
    <property type="match status" value="1"/>
</dbReference>
<dbReference type="EMBL" id="NCQP01000002">
    <property type="protein sequence ID" value="OWJ54973.1"/>
    <property type="molecule type" value="Genomic_DNA"/>
</dbReference>
<reference evidence="3 4" key="1">
    <citation type="submission" date="2017-05" db="EMBL/GenBank/DDBJ databases">
        <title>The draft genome of the hyperthermophilic archaeon 'Pyrodictium delaneyi strain Hulk', an iron and nitrate reducer, reveals the capacity for sulfate reduction.</title>
        <authorList>
            <person name="Demey L.M."/>
            <person name="Miller C."/>
            <person name="Manzella M."/>
            <person name="Reguera G."/>
            <person name="Kashefi K."/>
        </authorList>
    </citation>
    <scope>NUCLEOTIDE SEQUENCE [LARGE SCALE GENOMIC DNA]</scope>
    <source>
        <strain evidence="3 4">Hulk</strain>
    </source>
</reference>
<dbReference type="SUPFAM" id="SSF52540">
    <property type="entry name" value="P-loop containing nucleoside triphosphate hydrolases"/>
    <property type="match status" value="1"/>
</dbReference>
<keyword evidence="4" id="KW-1185">Reference proteome</keyword>
<evidence type="ECO:0000256" key="1">
    <source>
        <dbReference type="ARBA" id="ARBA00011040"/>
    </source>
</evidence>
<dbReference type="CDD" id="cd02035">
    <property type="entry name" value="ArsA"/>
    <property type="match status" value="1"/>
</dbReference>
<dbReference type="InterPro" id="IPR025723">
    <property type="entry name" value="ArsA/GET3_ATPase-like"/>
</dbReference>
<dbReference type="Gene3D" id="3.40.50.300">
    <property type="entry name" value="P-loop containing nucleotide triphosphate hydrolases"/>
    <property type="match status" value="1"/>
</dbReference>
<dbReference type="InterPro" id="IPR016300">
    <property type="entry name" value="ATPase_ArsA/GET3"/>
</dbReference>
<evidence type="ECO:0000313" key="4">
    <source>
        <dbReference type="Proteomes" id="UP000196694"/>
    </source>
</evidence>
<dbReference type="AlphaFoldDB" id="A0A211YPJ3"/>
<dbReference type="InterPro" id="IPR027417">
    <property type="entry name" value="P-loop_NTPase"/>
</dbReference>
<name>A0A211YPJ3_9CREN</name>
<proteinExistence type="inferred from homology"/>
<gene>
    <name evidence="3" type="ORF">Pdsh_04570</name>
</gene>
<dbReference type="GO" id="GO:0005524">
    <property type="term" value="F:ATP binding"/>
    <property type="evidence" value="ECO:0007669"/>
    <property type="project" value="InterPro"/>
</dbReference>
<dbReference type="GO" id="GO:0016887">
    <property type="term" value="F:ATP hydrolysis activity"/>
    <property type="evidence" value="ECO:0007669"/>
    <property type="project" value="InterPro"/>
</dbReference>
<dbReference type="PANTHER" id="PTHR10803">
    <property type="entry name" value="ARSENICAL PUMP-DRIVING ATPASE ARSENITE-TRANSLOCATING ATPASE"/>
    <property type="match status" value="1"/>
</dbReference>
<dbReference type="SMART" id="SM00382">
    <property type="entry name" value="AAA"/>
    <property type="match status" value="1"/>
</dbReference>
<dbReference type="InterPro" id="IPR003593">
    <property type="entry name" value="AAA+_ATPase"/>
</dbReference>
<comment type="caution">
    <text evidence="3">The sequence shown here is derived from an EMBL/GenBank/DDBJ whole genome shotgun (WGS) entry which is preliminary data.</text>
</comment>
<dbReference type="Proteomes" id="UP000196694">
    <property type="component" value="Unassembled WGS sequence"/>
</dbReference>
<evidence type="ECO:0000259" key="2">
    <source>
        <dbReference type="SMART" id="SM00382"/>
    </source>
</evidence>
<accession>A0A211YPJ3</accession>
<sequence length="333" mass="37330">MVRTLPQLIDGLDQRVWRLPHVIMIMGKGGVGKTTVGLRLAIELARLGRRVLLASLDPAGHLLEYLGLPGPLREVEAAPGIRAIQYEVDGLARKVAEEYSLLLRRLMPGLQALGVEDVVETVREAPGFEEEVFLRILSSLYERRDVDVVIVDMPPTGIALRVVALPRLHLFWVERLRELREKIVSIKYAIANALGRHAEADDPVLRRLEELRSRYQGLLGEIEDPLRTSVVAVATPEPLPVYEVSVIAKKLQEHRVALKMIVANRVLGERAQQLGLEEMERQALTRLEEIRCSLRPSPSLAVIAHMSRPPSSLRDAEALGDYILKIKHGCKRE</sequence>
<feature type="domain" description="AAA+ ATPase" evidence="2">
    <location>
        <begin position="19"/>
        <end position="267"/>
    </location>
</feature>
<protein>
    <recommendedName>
        <fullName evidence="2">AAA+ ATPase domain-containing protein</fullName>
    </recommendedName>
</protein>
<dbReference type="PANTHER" id="PTHR10803:SF3">
    <property type="entry name" value="ATPASE GET3"/>
    <property type="match status" value="1"/>
</dbReference>